<gene>
    <name evidence="17" type="ORF">DN052_14360</name>
</gene>
<dbReference type="PROSITE" id="PS52016">
    <property type="entry name" value="TONB_DEPENDENT_REC_3"/>
    <property type="match status" value="1"/>
</dbReference>
<feature type="chain" id="PRO_5016140473" evidence="14">
    <location>
        <begin position="28"/>
        <end position="735"/>
    </location>
</feature>
<evidence type="ECO:0000256" key="11">
    <source>
        <dbReference type="ARBA" id="ARBA00023237"/>
    </source>
</evidence>
<organism evidence="17 18">
    <name type="scientific">Acidithiobacillus ferrooxidans</name>
    <name type="common">Thiobacillus ferrooxidans</name>
    <dbReference type="NCBI Taxonomy" id="920"/>
    <lineage>
        <taxon>Bacteria</taxon>
        <taxon>Pseudomonadati</taxon>
        <taxon>Pseudomonadota</taxon>
        <taxon>Acidithiobacillia</taxon>
        <taxon>Acidithiobacillales</taxon>
        <taxon>Acidithiobacillaceae</taxon>
        <taxon>Acidithiobacillus</taxon>
    </lineage>
</organism>
<dbReference type="Gene3D" id="2.170.130.10">
    <property type="entry name" value="TonB-dependent receptor, plug domain"/>
    <property type="match status" value="1"/>
</dbReference>
<dbReference type="OrthoDB" id="9760494at2"/>
<protein>
    <submittedName>
        <fullName evidence="17">TonB-dependent receptor</fullName>
    </submittedName>
</protein>
<dbReference type="GO" id="GO:0009279">
    <property type="term" value="C:cell outer membrane"/>
    <property type="evidence" value="ECO:0007669"/>
    <property type="project" value="UniProtKB-SubCell"/>
</dbReference>
<evidence type="ECO:0000256" key="3">
    <source>
        <dbReference type="ARBA" id="ARBA00022452"/>
    </source>
</evidence>
<dbReference type="InterPro" id="IPR039426">
    <property type="entry name" value="TonB-dep_rcpt-like"/>
</dbReference>
<evidence type="ECO:0000313" key="17">
    <source>
        <dbReference type="EMBL" id="PZD80089.1"/>
    </source>
</evidence>
<evidence type="ECO:0000256" key="10">
    <source>
        <dbReference type="ARBA" id="ARBA00023136"/>
    </source>
</evidence>
<sequence length="735" mass="80695">MTKMHSTALRNAVAFAVFTLGSGAAFAADESLGTVTGTAGAANNFFGSAPAGNVGQTPSEDLKKIQRFKKGATNAETLITKGQFDLITPTDSYTQALRNMPNTLVVSGGDSMDGDDIYINGFGKNLINFTLDGIPLNDNDSYTFYSNEFIPSRLISGTRYYPGAESAAIPGLSSFGGSVETYSLQPSPYPFVRPLAGVGSFGKYNAGGLINTGLFLRNIAPTSAWVYFNKNQRDGYFQNNPAVQNQFLFKSVSQIGPGQLTLFFSQNNQRFNYYNGATAAQIAQYGRDYNSNTDQPFLANGKPNTAYTGYNYNQYLNWLSYAKYKAQFSSVKFSNQFYYYYGNGFSAGASTFSQTVLAPNGSIIHAAPPSNGVLQRHSVNQTDRWGNILRMRFPLGPVATELGFWFNHNDTTHDSQYYNGNTYVGSSYLEPVVTDTYEPYVALTYQPMDSLKFSAGVKYLYATRDFRDDTALAQGKPGQFNATFRSLLPSLGVNYRILDNWHIYANFTQNSNPPGYNQFYTGTYNASLNPQKANTYDIGTVWDTGVWSGALDLFRVDFQNYILSTTVVLPGSAINQTVLANAGTAINQGISWQNNFVINDIFSAYANFGFLDARLKSAGKPFPYAPHHTEAAGLIVRYRGFRGSIGVNEIGNAYYALGGGFLPLGSRFYTDASLRYTFRNAPLGRSLGFKSVSAGLYLNNLFDRSYIQSYTGSSGNPNRKLNLPTNVYASLEATF</sequence>
<evidence type="ECO:0000259" key="15">
    <source>
        <dbReference type="Pfam" id="PF00593"/>
    </source>
</evidence>
<name>A0A2W1K0J9_ACIFR</name>
<dbReference type="EMBL" id="QKQP01000011">
    <property type="protein sequence ID" value="PZD80089.1"/>
    <property type="molecule type" value="Genomic_DNA"/>
</dbReference>
<keyword evidence="7" id="KW-0408">Iron</keyword>
<evidence type="ECO:0000256" key="2">
    <source>
        <dbReference type="ARBA" id="ARBA00022448"/>
    </source>
</evidence>
<evidence type="ECO:0000259" key="16">
    <source>
        <dbReference type="Pfam" id="PF07715"/>
    </source>
</evidence>
<keyword evidence="4" id="KW-0410">Iron transport</keyword>
<evidence type="ECO:0000256" key="5">
    <source>
        <dbReference type="ARBA" id="ARBA00022692"/>
    </source>
</evidence>
<dbReference type="AlphaFoldDB" id="A0A2W1K0J9"/>
<proteinExistence type="inferred from homology"/>
<dbReference type="InterPro" id="IPR037066">
    <property type="entry name" value="Plug_dom_sf"/>
</dbReference>
<dbReference type="OMA" id="YHVPTDF"/>
<keyword evidence="11 12" id="KW-0998">Cell outer membrane</keyword>
<feature type="domain" description="TonB-dependent receptor plug" evidence="16">
    <location>
        <begin position="75"/>
        <end position="177"/>
    </location>
</feature>
<evidence type="ECO:0000313" key="18">
    <source>
        <dbReference type="Proteomes" id="UP000248886"/>
    </source>
</evidence>
<evidence type="ECO:0000256" key="8">
    <source>
        <dbReference type="ARBA" id="ARBA00023065"/>
    </source>
</evidence>
<dbReference type="InterPro" id="IPR012910">
    <property type="entry name" value="Plug_dom"/>
</dbReference>
<keyword evidence="5 12" id="KW-0812">Transmembrane</keyword>
<keyword evidence="17" id="KW-0675">Receptor</keyword>
<dbReference type="SMR" id="A0A2W1K0J9"/>
<keyword evidence="10 12" id="KW-0472">Membrane</keyword>
<dbReference type="RefSeq" id="WP_012537107.1">
    <property type="nucleotide sequence ID" value="NZ_AP025160.1"/>
</dbReference>
<dbReference type="GO" id="GO:0015344">
    <property type="term" value="F:siderophore uptake transmembrane transporter activity"/>
    <property type="evidence" value="ECO:0007669"/>
    <property type="project" value="TreeGrafter"/>
</dbReference>
<dbReference type="InterPro" id="IPR036942">
    <property type="entry name" value="Beta-barrel_TonB_sf"/>
</dbReference>
<feature type="domain" description="TonB-dependent receptor-like beta-barrel" evidence="15">
    <location>
        <begin position="267"/>
        <end position="701"/>
    </location>
</feature>
<keyword evidence="9 13" id="KW-0798">TonB box</keyword>
<dbReference type="Gene3D" id="2.40.170.20">
    <property type="entry name" value="TonB-dependent receptor, beta-barrel domain"/>
    <property type="match status" value="1"/>
</dbReference>
<evidence type="ECO:0000256" key="9">
    <source>
        <dbReference type="ARBA" id="ARBA00023077"/>
    </source>
</evidence>
<reference evidence="17 18" key="1">
    <citation type="submission" date="2018-06" db="EMBL/GenBank/DDBJ databases">
        <title>Draft sequence of Acidithiobacillus ferrooxidans CCM 4253.</title>
        <authorList>
            <person name="Moya-Beltran A."/>
            <person name="Castro M."/>
            <person name="Covarrubias P.C."/>
            <person name="Issotta F."/>
            <person name="Janiczek O."/>
            <person name="Mandl M."/>
            <person name="Kucera J."/>
            <person name="Quatrini R."/>
        </authorList>
    </citation>
    <scope>NUCLEOTIDE SEQUENCE [LARGE SCALE GENOMIC DNA]</scope>
    <source>
        <strain evidence="17 18">CCM 4253</strain>
    </source>
</reference>
<evidence type="ECO:0000256" key="14">
    <source>
        <dbReference type="SAM" id="SignalP"/>
    </source>
</evidence>
<evidence type="ECO:0000256" key="13">
    <source>
        <dbReference type="RuleBase" id="RU003357"/>
    </source>
</evidence>
<evidence type="ECO:0000256" key="7">
    <source>
        <dbReference type="ARBA" id="ARBA00023004"/>
    </source>
</evidence>
<dbReference type="InterPro" id="IPR000531">
    <property type="entry name" value="Beta-barrel_TonB"/>
</dbReference>
<evidence type="ECO:0000256" key="4">
    <source>
        <dbReference type="ARBA" id="ARBA00022496"/>
    </source>
</evidence>
<keyword evidence="2 12" id="KW-0813">Transport</keyword>
<comment type="subcellular location">
    <subcellularLocation>
        <location evidence="1 12">Cell outer membrane</location>
        <topology evidence="1 12">Multi-pass membrane protein</topology>
    </subcellularLocation>
</comment>
<feature type="signal peptide" evidence="14">
    <location>
        <begin position="1"/>
        <end position="27"/>
    </location>
</feature>
<comment type="caution">
    <text evidence="17">The sequence shown here is derived from an EMBL/GenBank/DDBJ whole genome shotgun (WGS) entry which is preliminary data.</text>
</comment>
<evidence type="ECO:0000256" key="1">
    <source>
        <dbReference type="ARBA" id="ARBA00004571"/>
    </source>
</evidence>
<dbReference type="GeneID" id="65281399"/>
<keyword evidence="8" id="KW-0406">Ion transport</keyword>
<keyword evidence="3 12" id="KW-1134">Transmembrane beta strand</keyword>
<keyword evidence="6 14" id="KW-0732">Signal</keyword>
<evidence type="ECO:0000256" key="12">
    <source>
        <dbReference type="PROSITE-ProRule" id="PRU01360"/>
    </source>
</evidence>
<evidence type="ECO:0000256" key="6">
    <source>
        <dbReference type="ARBA" id="ARBA00022729"/>
    </source>
</evidence>
<accession>A0A2W1K0J9</accession>
<dbReference type="Pfam" id="PF07715">
    <property type="entry name" value="Plug"/>
    <property type="match status" value="1"/>
</dbReference>
<comment type="similarity">
    <text evidence="12 13">Belongs to the TonB-dependent receptor family.</text>
</comment>
<dbReference type="Pfam" id="PF00593">
    <property type="entry name" value="TonB_dep_Rec_b-barrel"/>
    <property type="match status" value="1"/>
</dbReference>
<dbReference type="PANTHER" id="PTHR32552">
    <property type="entry name" value="FERRICHROME IRON RECEPTOR-RELATED"/>
    <property type="match status" value="1"/>
</dbReference>
<dbReference type="PANTHER" id="PTHR32552:SF68">
    <property type="entry name" value="FERRICHROME OUTER MEMBRANE TRANSPORTER_PHAGE RECEPTOR"/>
    <property type="match status" value="1"/>
</dbReference>
<dbReference type="SUPFAM" id="SSF56935">
    <property type="entry name" value="Porins"/>
    <property type="match status" value="1"/>
</dbReference>
<dbReference type="Proteomes" id="UP000248886">
    <property type="component" value="Unassembled WGS sequence"/>
</dbReference>